<reference evidence="2 3" key="1">
    <citation type="journal article" date="2013" name="PLoS Genet.">
        <title>Comparative genome structure, secondary metabolite, and effector coding capacity across Cochliobolus pathogens.</title>
        <authorList>
            <person name="Condon B.J."/>
            <person name="Leng Y."/>
            <person name="Wu D."/>
            <person name="Bushley K.E."/>
            <person name="Ohm R.A."/>
            <person name="Otillar R."/>
            <person name="Martin J."/>
            <person name="Schackwitz W."/>
            <person name="Grimwood J."/>
            <person name="MohdZainudin N."/>
            <person name="Xue C."/>
            <person name="Wang R."/>
            <person name="Manning V.A."/>
            <person name="Dhillon B."/>
            <person name="Tu Z.J."/>
            <person name="Steffenson B.J."/>
            <person name="Salamov A."/>
            <person name="Sun H."/>
            <person name="Lowry S."/>
            <person name="LaButti K."/>
            <person name="Han J."/>
            <person name="Copeland A."/>
            <person name="Lindquist E."/>
            <person name="Barry K."/>
            <person name="Schmutz J."/>
            <person name="Baker S.E."/>
            <person name="Ciuffetti L.M."/>
            <person name="Grigoriev I.V."/>
            <person name="Zhong S."/>
            <person name="Turgeon B.G."/>
        </authorList>
    </citation>
    <scope>NUCLEOTIDE SEQUENCE [LARGE SCALE GENOMIC DNA]</scope>
    <source>
        <strain evidence="2 3">ATCC 44560</strain>
    </source>
</reference>
<feature type="region of interest" description="Disordered" evidence="1">
    <location>
        <begin position="63"/>
        <end position="83"/>
    </location>
</feature>
<sequence>MAEPQDPTACQGVAVVWGVADHALATVRHHVRCTSYPFKFDKGPLFGTGPNAETAKRKGRWGNSLLRNRGGMNSVRDAENSTREPFGRRSVIMSPLSFFT</sequence>
<proteinExistence type="predicted"/>
<dbReference type="HOGENOM" id="CLU_2305574_0_0_1"/>
<dbReference type="Proteomes" id="UP000054032">
    <property type="component" value="Unassembled WGS sequence"/>
</dbReference>
<dbReference type="AlphaFoldDB" id="W6ZPX9"/>
<evidence type="ECO:0000313" key="2">
    <source>
        <dbReference type="EMBL" id="EUC45666.1"/>
    </source>
</evidence>
<keyword evidence="3" id="KW-1185">Reference proteome</keyword>
<name>W6ZPX9_COCMI</name>
<evidence type="ECO:0000313" key="3">
    <source>
        <dbReference type="Proteomes" id="UP000054032"/>
    </source>
</evidence>
<gene>
    <name evidence="2" type="ORF">COCMIDRAFT_26216</name>
</gene>
<dbReference type="KEGG" id="bor:COCMIDRAFT_26216"/>
<accession>W6ZPX9</accession>
<protein>
    <submittedName>
        <fullName evidence="2">Uncharacterized protein</fullName>
    </submittedName>
</protein>
<evidence type="ECO:0000256" key="1">
    <source>
        <dbReference type="SAM" id="MobiDB-lite"/>
    </source>
</evidence>
<organism evidence="2 3">
    <name type="scientific">Bipolaris oryzae ATCC 44560</name>
    <dbReference type="NCBI Taxonomy" id="930090"/>
    <lineage>
        <taxon>Eukaryota</taxon>
        <taxon>Fungi</taxon>
        <taxon>Dikarya</taxon>
        <taxon>Ascomycota</taxon>
        <taxon>Pezizomycotina</taxon>
        <taxon>Dothideomycetes</taxon>
        <taxon>Pleosporomycetidae</taxon>
        <taxon>Pleosporales</taxon>
        <taxon>Pleosporineae</taxon>
        <taxon>Pleosporaceae</taxon>
        <taxon>Bipolaris</taxon>
    </lineage>
</organism>
<dbReference type="GeneID" id="19120899"/>
<dbReference type="RefSeq" id="XP_007687814.1">
    <property type="nucleotide sequence ID" value="XM_007689624.1"/>
</dbReference>
<dbReference type="EMBL" id="KI963980">
    <property type="protein sequence ID" value="EUC45666.1"/>
    <property type="molecule type" value="Genomic_DNA"/>
</dbReference>